<evidence type="ECO:0000256" key="1">
    <source>
        <dbReference type="ARBA" id="ARBA00023172"/>
    </source>
</evidence>
<proteinExistence type="predicted"/>
<dbReference type="Pfam" id="PF00589">
    <property type="entry name" value="Phage_integrase"/>
    <property type="match status" value="1"/>
</dbReference>
<dbReference type="InterPro" id="IPR013762">
    <property type="entry name" value="Integrase-like_cat_sf"/>
</dbReference>
<dbReference type="CDD" id="cd00796">
    <property type="entry name" value="INT_Rci_Hp1_C"/>
    <property type="match status" value="1"/>
</dbReference>
<feature type="non-terminal residue" evidence="3">
    <location>
        <position position="264"/>
    </location>
</feature>
<dbReference type="GO" id="GO:0015074">
    <property type="term" value="P:DNA integration"/>
    <property type="evidence" value="ECO:0007669"/>
    <property type="project" value="InterPro"/>
</dbReference>
<accession>A0A382HCF1</accession>
<dbReference type="GO" id="GO:0003677">
    <property type="term" value="F:DNA binding"/>
    <property type="evidence" value="ECO:0007669"/>
    <property type="project" value="InterPro"/>
</dbReference>
<dbReference type="GO" id="GO:0006310">
    <property type="term" value="P:DNA recombination"/>
    <property type="evidence" value="ECO:0007669"/>
    <property type="project" value="UniProtKB-KW"/>
</dbReference>
<dbReference type="PROSITE" id="PS51898">
    <property type="entry name" value="TYR_RECOMBINASE"/>
    <property type="match status" value="1"/>
</dbReference>
<dbReference type="InterPro" id="IPR011010">
    <property type="entry name" value="DNA_brk_join_enz"/>
</dbReference>
<dbReference type="EMBL" id="UINC01060184">
    <property type="protein sequence ID" value="SVB84423.1"/>
    <property type="molecule type" value="Genomic_DNA"/>
</dbReference>
<evidence type="ECO:0000313" key="3">
    <source>
        <dbReference type="EMBL" id="SVB84423.1"/>
    </source>
</evidence>
<reference evidence="3" key="1">
    <citation type="submission" date="2018-05" db="EMBL/GenBank/DDBJ databases">
        <authorList>
            <person name="Lanie J.A."/>
            <person name="Ng W.-L."/>
            <person name="Kazmierczak K.M."/>
            <person name="Andrzejewski T.M."/>
            <person name="Davidsen T.M."/>
            <person name="Wayne K.J."/>
            <person name="Tettelin H."/>
            <person name="Glass J.I."/>
            <person name="Rusch D."/>
            <person name="Podicherti R."/>
            <person name="Tsui H.-C.T."/>
            <person name="Winkler M.E."/>
        </authorList>
    </citation>
    <scope>NUCLEOTIDE SEQUENCE</scope>
</reference>
<sequence length="264" mass="31044">LYKNKGIWYVSVSFDNQRMARSLKTRNKVIAYKFKDLVSTELIKEHLGIKKKKKEHTFTQLAEIFINGNPHWSPNTRAIYEIILRDHINGKPLPKNPTSRAIYTRHINCCWNWGLKNGLIEKANKLTGDTIGEARNRVFTSNELNMLKKGIKCPKFNSFVRLAYYTGARSSEIRSLRRENIKNDYTIVDGKTGPRIVKFNRQAQRLINEQKELWDYSKDFVSHKFKKECRKLGIKNARFHDLRRTFGYNLVRQGMSIYKVSKLL</sequence>
<name>A0A382HCF1_9ZZZZ</name>
<keyword evidence="1" id="KW-0233">DNA recombination</keyword>
<dbReference type="SUPFAM" id="SSF56349">
    <property type="entry name" value="DNA breaking-rejoining enzymes"/>
    <property type="match status" value="1"/>
</dbReference>
<protein>
    <recommendedName>
        <fullName evidence="2">Tyr recombinase domain-containing protein</fullName>
    </recommendedName>
</protein>
<gene>
    <name evidence="3" type="ORF">METZ01_LOCUS237277</name>
</gene>
<feature type="domain" description="Tyr recombinase" evidence="2">
    <location>
        <begin position="134"/>
        <end position="264"/>
    </location>
</feature>
<dbReference type="InterPro" id="IPR002104">
    <property type="entry name" value="Integrase_catalytic"/>
</dbReference>
<organism evidence="3">
    <name type="scientific">marine metagenome</name>
    <dbReference type="NCBI Taxonomy" id="408172"/>
    <lineage>
        <taxon>unclassified sequences</taxon>
        <taxon>metagenomes</taxon>
        <taxon>ecological metagenomes</taxon>
    </lineage>
</organism>
<evidence type="ECO:0000259" key="2">
    <source>
        <dbReference type="PROSITE" id="PS51898"/>
    </source>
</evidence>
<dbReference type="Gene3D" id="1.10.443.10">
    <property type="entry name" value="Intergrase catalytic core"/>
    <property type="match status" value="1"/>
</dbReference>
<feature type="non-terminal residue" evidence="3">
    <location>
        <position position="1"/>
    </location>
</feature>
<dbReference type="AlphaFoldDB" id="A0A382HCF1"/>